<dbReference type="Proteomes" id="UP000240934">
    <property type="component" value="Segment"/>
</dbReference>
<accession>A0A2H4YF03</accession>
<evidence type="ECO:0000313" key="2">
    <source>
        <dbReference type="EMBL" id="AUE22555.1"/>
    </source>
</evidence>
<reference evidence="2 3" key="1">
    <citation type="submission" date="2017-10" db="EMBL/GenBank/DDBJ databases">
        <title>Antibacterial composition for extension of chilled fish shelf life and decreasing of risk of food-borne infections, bacteriophage strains for its preparation.</title>
        <authorList>
            <person name="Zulkarneev E.R."/>
            <person name="Aleshkin A.V."/>
            <person name="Rubalsky O.V."/>
            <person name="Kiseleva I.A."/>
            <person name="Rubalskii E.O."/>
            <person name="Lebedev S.N."/>
        </authorList>
    </citation>
    <scope>NUCLEOTIDE SEQUENCE [LARGE SCALE GENOMIC DNA]</scope>
</reference>
<evidence type="ECO:0000256" key="1">
    <source>
        <dbReference type="SAM" id="MobiDB-lite"/>
    </source>
</evidence>
<dbReference type="EMBL" id="MG250483">
    <property type="protein sequence ID" value="AUE22555.1"/>
    <property type="molecule type" value="Genomic_DNA"/>
</dbReference>
<keyword evidence="3" id="KW-1185">Reference proteome</keyword>
<name>A0A2H4YF03_9CAUD</name>
<organism evidence="2 3">
    <name type="scientific">Aeromonas phage Ah1</name>
    <dbReference type="NCBI Taxonomy" id="2053701"/>
    <lineage>
        <taxon>Viruses</taxon>
        <taxon>Duplodnaviria</taxon>
        <taxon>Heunggongvirae</taxon>
        <taxon>Uroviricota</taxon>
        <taxon>Caudoviricetes</taxon>
        <taxon>Pantevenvirales</taxon>
        <taxon>Straboviridae</taxon>
        <taxon>Cinqassovirus</taxon>
        <taxon>Cinqassovirus ah1</taxon>
    </lineage>
</organism>
<sequence>MSAKTIMDAVYAYRLATLLGKSFSKWEAHKLGIIDDQGNVLRRPETPREKSHYTKFHSMVRSLKQTIQRFSGGFGTTALAVKMGWNAVIKEYGEPDLSRMPLVECEEDSDLHKLIEMVSGDCGGDATKIATGEKSGSVTDMGAGQTKKIDKKKKS</sequence>
<protein>
    <submittedName>
        <fullName evidence="2">Uncharacterized protein</fullName>
    </submittedName>
</protein>
<gene>
    <name evidence="2" type="ORF">Ah1_00014</name>
</gene>
<feature type="region of interest" description="Disordered" evidence="1">
    <location>
        <begin position="129"/>
        <end position="155"/>
    </location>
</feature>
<evidence type="ECO:0000313" key="3">
    <source>
        <dbReference type="Proteomes" id="UP000240934"/>
    </source>
</evidence>
<proteinExistence type="predicted"/>